<evidence type="ECO:0000313" key="3">
    <source>
        <dbReference type="Proteomes" id="UP000823922"/>
    </source>
</evidence>
<evidence type="ECO:0000259" key="1">
    <source>
        <dbReference type="Pfam" id="PF08242"/>
    </source>
</evidence>
<proteinExistence type="predicted"/>
<gene>
    <name evidence="2" type="ORF">H9926_03580</name>
</gene>
<keyword evidence="2" id="KW-0808">Transferase</keyword>
<comment type="caution">
    <text evidence="2">The sequence shown here is derived from an EMBL/GenBank/DDBJ whole genome shotgun (WGS) entry which is preliminary data.</text>
</comment>
<dbReference type="InterPro" id="IPR013217">
    <property type="entry name" value="Methyltransf_12"/>
</dbReference>
<protein>
    <submittedName>
        <fullName evidence="2">Methyltransferase domain-containing protein</fullName>
    </submittedName>
</protein>
<evidence type="ECO:0000313" key="2">
    <source>
        <dbReference type="EMBL" id="HJC87081.1"/>
    </source>
</evidence>
<reference evidence="2" key="2">
    <citation type="submission" date="2021-04" db="EMBL/GenBank/DDBJ databases">
        <authorList>
            <person name="Gilroy R."/>
        </authorList>
    </citation>
    <scope>NUCLEOTIDE SEQUENCE</scope>
    <source>
        <strain evidence="2">ChiBcec1-1630</strain>
    </source>
</reference>
<dbReference type="AlphaFoldDB" id="A0A9D2QII7"/>
<dbReference type="Pfam" id="PF08242">
    <property type="entry name" value="Methyltransf_12"/>
    <property type="match status" value="1"/>
</dbReference>
<dbReference type="EMBL" id="DWVS01000085">
    <property type="protein sequence ID" value="HJC87081.1"/>
    <property type="molecule type" value="Genomic_DNA"/>
</dbReference>
<dbReference type="CDD" id="cd02440">
    <property type="entry name" value="AdoMet_MTases"/>
    <property type="match status" value="1"/>
</dbReference>
<sequence>MAQSKSYYQAYDDRYRQIHEQSLHWFSEAPSPIVLEIMNKYQVSKASAILEIGCGEGRDAAYLLQNSYPVLATEVSAEAVKYCRKQFPEYADSFQVLDCLTERLSGTYDFIYAISVLHMLVEEEDRVRFYRFLYEQLQDEGIALICTMGNGTEEWRTDTSQAFHLEKRVHRRSGREVCVAATSCRTVSFETLKAEIQAGSLLLLESGMTSIIPDFPTIMYAVVKRAPA</sequence>
<keyword evidence="2" id="KW-0489">Methyltransferase</keyword>
<dbReference type="Proteomes" id="UP000823922">
    <property type="component" value="Unassembled WGS sequence"/>
</dbReference>
<dbReference type="PANTHER" id="PTHR43861">
    <property type="entry name" value="TRANS-ACONITATE 2-METHYLTRANSFERASE-RELATED"/>
    <property type="match status" value="1"/>
</dbReference>
<dbReference type="GO" id="GO:0008168">
    <property type="term" value="F:methyltransferase activity"/>
    <property type="evidence" value="ECO:0007669"/>
    <property type="project" value="UniProtKB-KW"/>
</dbReference>
<accession>A0A9D2QII7</accession>
<organism evidence="2 3">
    <name type="scientific">Candidatus Eisenbergiella intestinigallinarum</name>
    <dbReference type="NCBI Taxonomy" id="2838549"/>
    <lineage>
        <taxon>Bacteria</taxon>
        <taxon>Bacillati</taxon>
        <taxon>Bacillota</taxon>
        <taxon>Clostridia</taxon>
        <taxon>Lachnospirales</taxon>
        <taxon>Lachnospiraceae</taxon>
        <taxon>Eisenbergiella</taxon>
    </lineage>
</organism>
<dbReference type="InterPro" id="IPR029063">
    <property type="entry name" value="SAM-dependent_MTases_sf"/>
</dbReference>
<dbReference type="GO" id="GO:0032259">
    <property type="term" value="P:methylation"/>
    <property type="evidence" value="ECO:0007669"/>
    <property type="project" value="UniProtKB-KW"/>
</dbReference>
<dbReference type="SUPFAM" id="SSF53335">
    <property type="entry name" value="S-adenosyl-L-methionine-dependent methyltransferases"/>
    <property type="match status" value="1"/>
</dbReference>
<name>A0A9D2QII7_9FIRM</name>
<dbReference type="Gene3D" id="3.40.50.150">
    <property type="entry name" value="Vaccinia Virus protein VP39"/>
    <property type="match status" value="1"/>
</dbReference>
<reference evidence="2" key="1">
    <citation type="journal article" date="2021" name="PeerJ">
        <title>Extensive microbial diversity within the chicken gut microbiome revealed by metagenomics and culture.</title>
        <authorList>
            <person name="Gilroy R."/>
            <person name="Ravi A."/>
            <person name="Getino M."/>
            <person name="Pursley I."/>
            <person name="Horton D.L."/>
            <person name="Alikhan N.F."/>
            <person name="Baker D."/>
            <person name="Gharbi K."/>
            <person name="Hall N."/>
            <person name="Watson M."/>
            <person name="Adriaenssens E.M."/>
            <person name="Foster-Nyarko E."/>
            <person name="Jarju S."/>
            <person name="Secka A."/>
            <person name="Antonio M."/>
            <person name="Oren A."/>
            <person name="Chaudhuri R.R."/>
            <person name="La Ragione R."/>
            <person name="Hildebrand F."/>
            <person name="Pallen M.J."/>
        </authorList>
    </citation>
    <scope>NUCLEOTIDE SEQUENCE</scope>
    <source>
        <strain evidence="2">ChiBcec1-1630</strain>
    </source>
</reference>
<feature type="domain" description="Methyltransferase type 12" evidence="1">
    <location>
        <begin position="50"/>
        <end position="142"/>
    </location>
</feature>